<accession>A0A0J9X3Z1</accession>
<dbReference type="EMBL" id="CCBN010000001">
    <property type="protein sequence ID" value="CDO51458.1"/>
    <property type="molecule type" value="Genomic_DNA"/>
</dbReference>
<keyword evidence="2" id="KW-1133">Transmembrane helix</keyword>
<feature type="compositionally biased region" description="Low complexity" evidence="1">
    <location>
        <begin position="286"/>
        <end position="301"/>
    </location>
</feature>
<reference evidence="3" key="1">
    <citation type="submission" date="2014-03" db="EMBL/GenBank/DDBJ databases">
        <authorList>
            <person name="Casaregola S."/>
        </authorList>
    </citation>
    <scope>NUCLEOTIDE SEQUENCE [LARGE SCALE GENOMIC DNA]</scope>
    <source>
        <strain evidence="3">CLIB 918</strain>
    </source>
</reference>
<evidence type="ECO:0000256" key="2">
    <source>
        <dbReference type="SAM" id="Phobius"/>
    </source>
</evidence>
<organism evidence="3 4">
    <name type="scientific">Geotrichum candidum</name>
    <name type="common">Oospora lactis</name>
    <name type="synonym">Dipodascus geotrichum</name>
    <dbReference type="NCBI Taxonomy" id="1173061"/>
    <lineage>
        <taxon>Eukaryota</taxon>
        <taxon>Fungi</taxon>
        <taxon>Dikarya</taxon>
        <taxon>Ascomycota</taxon>
        <taxon>Saccharomycotina</taxon>
        <taxon>Dipodascomycetes</taxon>
        <taxon>Dipodascales</taxon>
        <taxon>Dipodascaceae</taxon>
        <taxon>Geotrichum</taxon>
    </lineage>
</organism>
<comment type="caution">
    <text evidence="3">The sequence shown here is derived from an EMBL/GenBank/DDBJ whole genome shotgun (WGS) entry which is preliminary data.</text>
</comment>
<feature type="transmembrane region" description="Helical" evidence="2">
    <location>
        <begin position="111"/>
        <end position="132"/>
    </location>
</feature>
<keyword evidence="4" id="KW-1185">Reference proteome</keyword>
<protein>
    <submittedName>
        <fullName evidence="3">Uncharacterized protein</fullName>
    </submittedName>
</protein>
<feature type="transmembrane region" description="Helical" evidence="2">
    <location>
        <begin position="79"/>
        <end position="99"/>
    </location>
</feature>
<evidence type="ECO:0000256" key="1">
    <source>
        <dbReference type="SAM" id="MobiDB-lite"/>
    </source>
</evidence>
<evidence type="ECO:0000313" key="4">
    <source>
        <dbReference type="Proteomes" id="UP000242525"/>
    </source>
</evidence>
<keyword evidence="2" id="KW-0812">Transmembrane</keyword>
<feature type="transmembrane region" description="Helical" evidence="2">
    <location>
        <begin position="12"/>
        <end position="37"/>
    </location>
</feature>
<proteinExistence type="predicted"/>
<feature type="region of interest" description="Disordered" evidence="1">
    <location>
        <begin position="213"/>
        <end position="234"/>
    </location>
</feature>
<evidence type="ECO:0000313" key="3">
    <source>
        <dbReference type="EMBL" id="CDO51458.1"/>
    </source>
</evidence>
<feature type="compositionally biased region" description="Polar residues" evidence="1">
    <location>
        <begin position="270"/>
        <end position="280"/>
    </location>
</feature>
<sequence length="501" mass="55035">MIRLEIQVSTFSLVHFVTVLVSITTAVLCYYVGIALYGGVLRILSILTGTLLIMQSAGLLSTALLMINNRRTLLLANGMPFLGTAVTGIVWFCLRITLHKTQSPTIEIVSLAFWVLTEIIIGMSLVFSVMKFRLLDVEENRRQCLGSHTNYTHSQNSSLGDSTMFEHTSYHKNSASGNVSFANSMEDALFKPTTGVSPIKNKFNTPKLQTLKSSFKAHHQSDSSLSYPEETKLQHSQTASSLKLYQLMNDQSSSLLPLPVSAGPKPGVDHTSSPNSTLSKFTKLFNTGSNNTSNKNPTNSSPQLLYPQPQAALKPPSPQEFDNWDINTSIHSKLFLPPTPYTVSPGTGMEVRSNHPANSYFPAVDDSSFISSSSNQFNSLLNHAGFARNHTPNPAALTNAIHEDELEYENEYTSPYYSQPLIYSPHSDDSNDSSDDQLLLLPTFSFAGTEDKLRRLSLSGSDTSGSIFSSPVEQLSFGQYDKEKSIREIPYNTASSTLEAA</sequence>
<dbReference type="AlphaFoldDB" id="A0A0J9X3Z1"/>
<feature type="region of interest" description="Disordered" evidence="1">
    <location>
        <begin position="256"/>
        <end position="317"/>
    </location>
</feature>
<dbReference type="Proteomes" id="UP000242525">
    <property type="component" value="Unassembled WGS sequence"/>
</dbReference>
<name>A0A0J9X3Z1_GEOCN</name>
<gene>
    <name evidence="3" type="ORF">BN980_GECA01s06599g</name>
</gene>
<feature type="transmembrane region" description="Helical" evidence="2">
    <location>
        <begin position="43"/>
        <end position="67"/>
    </location>
</feature>
<keyword evidence="2" id="KW-0472">Membrane</keyword>